<evidence type="ECO:0000313" key="4">
    <source>
        <dbReference type="Proteomes" id="UP001501358"/>
    </source>
</evidence>
<reference evidence="3 4" key="1">
    <citation type="journal article" date="2019" name="Int. J. Syst. Evol. Microbiol.">
        <title>The Global Catalogue of Microorganisms (GCM) 10K type strain sequencing project: providing services to taxonomists for standard genome sequencing and annotation.</title>
        <authorList>
            <consortium name="The Broad Institute Genomics Platform"/>
            <consortium name="The Broad Institute Genome Sequencing Center for Infectious Disease"/>
            <person name="Wu L."/>
            <person name="Ma J."/>
        </authorList>
    </citation>
    <scope>NUCLEOTIDE SEQUENCE [LARGE SCALE GENOMIC DNA]</scope>
    <source>
        <strain evidence="3 4">JCM 6307</strain>
    </source>
</reference>
<proteinExistence type="predicted"/>
<keyword evidence="1" id="KW-1133">Transmembrane helix</keyword>
<evidence type="ECO:0000313" key="3">
    <source>
        <dbReference type="EMBL" id="GAA2507387.1"/>
    </source>
</evidence>
<organism evidence="3 4">
    <name type="scientific">Streptomyces thermolineatus</name>
    <dbReference type="NCBI Taxonomy" id="44033"/>
    <lineage>
        <taxon>Bacteria</taxon>
        <taxon>Bacillati</taxon>
        <taxon>Actinomycetota</taxon>
        <taxon>Actinomycetes</taxon>
        <taxon>Kitasatosporales</taxon>
        <taxon>Streptomycetaceae</taxon>
        <taxon>Streptomyces</taxon>
    </lineage>
</organism>
<comment type="caution">
    <text evidence="3">The sequence shown here is derived from an EMBL/GenBank/DDBJ whole genome shotgun (WGS) entry which is preliminary data.</text>
</comment>
<dbReference type="Pfam" id="PF04892">
    <property type="entry name" value="VanZ"/>
    <property type="match status" value="1"/>
</dbReference>
<dbReference type="Proteomes" id="UP001501358">
    <property type="component" value="Unassembled WGS sequence"/>
</dbReference>
<dbReference type="EMBL" id="BAAATA010000042">
    <property type="protein sequence ID" value="GAA2507387.1"/>
    <property type="molecule type" value="Genomic_DNA"/>
</dbReference>
<evidence type="ECO:0000259" key="2">
    <source>
        <dbReference type="Pfam" id="PF04892"/>
    </source>
</evidence>
<keyword evidence="1" id="KW-0812">Transmembrane</keyword>
<feature type="transmembrane region" description="Helical" evidence="1">
    <location>
        <begin position="73"/>
        <end position="94"/>
    </location>
</feature>
<accession>A0ABN3MRM1</accession>
<dbReference type="InterPro" id="IPR006976">
    <property type="entry name" value="VanZ-like"/>
</dbReference>
<keyword evidence="4" id="KW-1185">Reference proteome</keyword>
<keyword evidence="1" id="KW-0472">Membrane</keyword>
<feature type="transmembrane region" description="Helical" evidence="1">
    <location>
        <begin position="21"/>
        <end position="41"/>
    </location>
</feature>
<feature type="domain" description="VanZ-like" evidence="2">
    <location>
        <begin position="34"/>
        <end position="150"/>
    </location>
</feature>
<protein>
    <recommendedName>
        <fullName evidence="2">VanZ-like domain-containing protein</fullName>
    </recommendedName>
</protein>
<dbReference type="PANTHER" id="PTHR36834:SF1">
    <property type="entry name" value="INTEGRAL MEMBRANE PROTEIN"/>
    <property type="match status" value="1"/>
</dbReference>
<dbReference type="PANTHER" id="PTHR36834">
    <property type="entry name" value="MEMBRANE PROTEIN-RELATED"/>
    <property type="match status" value="1"/>
</dbReference>
<dbReference type="InterPro" id="IPR053150">
    <property type="entry name" value="Teicoplanin_resist-assoc"/>
</dbReference>
<dbReference type="RefSeq" id="WP_425582747.1">
    <property type="nucleotide sequence ID" value="NZ_BAAATA010000042.1"/>
</dbReference>
<feature type="transmembrane region" description="Helical" evidence="1">
    <location>
        <begin position="106"/>
        <end position="126"/>
    </location>
</feature>
<evidence type="ECO:0000256" key="1">
    <source>
        <dbReference type="SAM" id="Phobius"/>
    </source>
</evidence>
<name>A0ABN3MRM1_9ACTN</name>
<sequence length="198" mass="20522">MRTGSEQSVRTPGAGARSAFPAARAAGVVLTVAWLALVGWLRLRPVDVPWVYGANFDPLATIRRDLALGPARAVRSFASGLALLAPLGFLLPLAGGRARASAVASFVRTLLAGWMIAFALACAQTWVPGRVFDIDQLMLNTAGIVVAHLAVVPAVRGRLRRRAGAARVGDNPEKHVGGGSPRGVTIGAIRGSTVDSSA</sequence>
<gene>
    <name evidence="3" type="ORF">GCM10010406_49980</name>
</gene>
<feature type="transmembrane region" description="Helical" evidence="1">
    <location>
        <begin position="138"/>
        <end position="155"/>
    </location>
</feature>